<dbReference type="PANTHER" id="PTHR45790">
    <property type="entry name" value="SIROHEME SYNTHASE-RELATED"/>
    <property type="match status" value="1"/>
</dbReference>
<organism evidence="8 9">
    <name type="scientific">Sulfurisphaera tokodaii</name>
    <dbReference type="NCBI Taxonomy" id="111955"/>
    <lineage>
        <taxon>Archaea</taxon>
        <taxon>Thermoproteota</taxon>
        <taxon>Thermoprotei</taxon>
        <taxon>Sulfolobales</taxon>
        <taxon>Sulfolobaceae</taxon>
        <taxon>Sulfurisphaera</taxon>
    </lineage>
</organism>
<dbReference type="AlphaFoldDB" id="A0A832TG20"/>
<dbReference type="GO" id="GO:0004851">
    <property type="term" value="F:uroporphyrin-III C-methyltransferase activity"/>
    <property type="evidence" value="ECO:0007669"/>
    <property type="project" value="UniProtKB-EC"/>
</dbReference>
<dbReference type="InterPro" id="IPR014776">
    <property type="entry name" value="4pyrrole_Mease_sub2"/>
</dbReference>
<keyword evidence="3 6" id="KW-0808">Transferase</keyword>
<keyword evidence="4" id="KW-0949">S-adenosyl-L-methionine</keyword>
<keyword evidence="5" id="KW-0627">Porphyrin biosynthesis</keyword>
<evidence type="ECO:0000256" key="5">
    <source>
        <dbReference type="ARBA" id="ARBA00023244"/>
    </source>
</evidence>
<protein>
    <recommendedName>
        <fullName evidence="1">uroporphyrinogen-III C-methyltransferase</fullName>
        <ecNumber evidence="1">2.1.1.107</ecNumber>
    </recommendedName>
</protein>
<evidence type="ECO:0000256" key="3">
    <source>
        <dbReference type="ARBA" id="ARBA00022679"/>
    </source>
</evidence>
<feature type="domain" description="Tetrapyrrole methylase" evidence="7">
    <location>
        <begin position="1"/>
        <end position="186"/>
    </location>
</feature>
<evidence type="ECO:0000313" key="9">
    <source>
        <dbReference type="Proteomes" id="UP000646844"/>
    </source>
</evidence>
<dbReference type="PANTHER" id="PTHR45790:SF3">
    <property type="entry name" value="S-ADENOSYL-L-METHIONINE-DEPENDENT UROPORPHYRINOGEN III METHYLTRANSFERASE, CHLOROPLASTIC"/>
    <property type="match status" value="1"/>
</dbReference>
<evidence type="ECO:0000256" key="4">
    <source>
        <dbReference type="ARBA" id="ARBA00022691"/>
    </source>
</evidence>
<dbReference type="Pfam" id="PF00590">
    <property type="entry name" value="TP_methylase"/>
    <property type="match status" value="1"/>
</dbReference>
<dbReference type="InterPro" id="IPR003043">
    <property type="entry name" value="Uropor_MeTrfase_CS"/>
</dbReference>
<dbReference type="InterPro" id="IPR035996">
    <property type="entry name" value="4pyrrol_Methylase_sf"/>
</dbReference>
<dbReference type="Proteomes" id="UP000646844">
    <property type="component" value="Unassembled WGS sequence"/>
</dbReference>
<evidence type="ECO:0000256" key="2">
    <source>
        <dbReference type="ARBA" id="ARBA00022603"/>
    </source>
</evidence>
<evidence type="ECO:0000259" key="7">
    <source>
        <dbReference type="Pfam" id="PF00590"/>
    </source>
</evidence>
<dbReference type="InterPro" id="IPR006366">
    <property type="entry name" value="CobA/CysG_C"/>
</dbReference>
<accession>A0A832TG20</accession>
<dbReference type="PROSITE" id="PS00840">
    <property type="entry name" value="SUMT_2"/>
    <property type="match status" value="1"/>
</dbReference>
<dbReference type="InterPro" id="IPR000878">
    <property type="entry name" value="4pyrrol_Mease"/>
</dbReference>
<comment type="caution">
    <text evidence="8">The sequence shown here is derived from an EMBL/GenBank/DDBJ whole genome shotgun (WGS) entry which is preliminary data.</text>
</comment>
<dbReference type="InterPro" id="IPR014777">
    <property type="entry name" value="4pyrrole_Mease_sub1"/>
</dbReference>
<name>A0A832TG20_9CREN</name>
<evidence type="ECO:0000256" key="6">
    <source>
        <dbReference type="RuleBase" id="RU003960"/>
    </source>
</evidence>
<proteinExistence type="inferred from homology"/>
<dbReference type="CDD" id="cd11642">
    <property type="entry name" value="SUMT"/>
    <property type="match status" value="1"/>
</dbReference>
<reference evidence="8" key="1">
    <citation type="journal article" date="2020" name="bioRxiv">
        <title>A rank-normalized archaeal taxonomy based on genome phylogeny resolves widespread incomplete and uneven classifications.</title>
        <authorList>
            <person name="Rinke C."/>
            <person name="Chuvochina M."/>
            <person name="Mussig A.J."/>
            <person name="Chaumeil P.-A."/>
            <person name="Waite D.W."/>
            <person name="Whitman W.B."/>
            <person name="Parks D.H."/>
            <person name="Hugenholtz P."/>
        </authorList>
    </citation>
    <scope>NUCLEOTIDE SEQUENCE</scope>
    <source>
        <strain evidence="8">UBA8838</strain>
    </source>
</reference>
<dbReference type="Gene3D" id="3.30.950.10">
    <property type="entry name" value="Methyltransferase, Cobalt-precorrin-4 Transmethylase, Domain 2"/>
    <property type="match status" value="1"/>
</dbReference>
<dbReference type="GO" id="GO:0032259">
    <property type="term" value="P:methylation"/>
    <property type="evidence" value="ECO:0007669"/>
    <property type="project" value="UniProtKB-KW"/>
</dbReference>
<sequence>MTLKGIKYIQTADVIVYDHLTLKEILSYAKPSCKIIYLNNDDEEIDVLRKHSLEGKLVVRLKNGDPYVFGRGGKICLTLKEEGIECEVIPGVSSVNSVPAYAGIPLTFPKISDMITIVSGITDGGKLFDFQKIPEKGTLVILMPGKRLEEISKGLIAKRNPSEKVAVIERGTYIDQRVSLVKLKELSELKLSSPSMLVIGDVVKLRNFLWKLS</sequence>
<evidence type="ECO:0000256" key="1">
    <source>
        <dbReference type="ARBA" id="ARBA00012162"/>
    </source>
</evidence>
<evidence type="ECO:0000313" key="8">
    <source>
        <dbReference type="EMBL" id="HII73766.1"/>
    </source>
</evidence>
<comment type="similarity">
    <text evidence="6">Belongs to the precorrin methyltransferase family.</text>
</comment>
<dbReference type="SUPFAM" id="SSF53790">
    <property type="entry name" value="Tetrapyrrole methylase"/>
    <property type="match status" value="1"/>
</dbReference>
<dbReference type="GO" id="GO:0019354">
    <property type="term" value="P:siroheme biosynthetic process"/>
    <property type="evidence" value="ECO:0007669"/>
    <property type="project" value="InterPro"/>
</dbReference>
<gene>
    <name evidence="8" type="ORF">HA332_05140</name>
</gene>
<dbReference type="InterPro" id="IPR050161">
    <property type="entry name" value="Siro_Cobalamin_biosynth"/>
</dbReference>
<dbReference type="Gene3D" id="3.40.1010.10">
    <property type="entry name" value="Cobalt-precorrin-4 Transmethylase, Domain 1"/>
    <property type="match status" value="1"/>
</dbReference>
<dbReference type="EC" id="2.1.1.107" evidence="1"/>
<dbReference type="EMBL" id="DUJO01000020">
    <property type="protein sequence ID" value="HII73766.1"/>
    <property type="molecule type" value="Genomic_DNA"/>
</dbReference>
<keyword evidence="2 6" id="KW-0489">Methyltransferase</keyword>